<dbReference type="RefSeq" id="XP_014488855.1">
    <property type="nucleotide sequence ID" value="XM_014633369.1"/>
</dbReference>
<dbReference type="InterPro" id="IPR006597">
    <property type="entry name" value="Sel1-like"/>
</dbReference>
<dbReference type="PANTHER" id="PTHR45011">
    <property type="entry name" value="DAP3-BINDING CELL DEATH ENHANCER 1"/>
    <property type="match status" value="1"/>
</dbReference>
<keyword evidence="1" id="KW-1185">Reference proteome</keyword>
<evidence type="ECO:0000313" key="1">
    <source>
        <dbReference type="Proteomes" id="UP000515204"/>
    </source>
</evidence>
<dbReference type="KEGG" id="dqu:106752022"/>
<dbReference type="InterPro" id="IPR052748">
    <property type="entry name" value="ISR_Activator"/>
</dbReference>
<dbReference type="SUPFAM" id="SSF81901">
    <property type="entry name" value="HCP-like"/>
    <property type="match status" value="1"/>
</dbReference>
<dbReference type="InterPro" id="IPR011990">
    <property type="entry name" value="TPR-like_helical_dom_sf"/>
</dbReference>
<name>A0A6P3YCY2_DINQU</name>
<reference evidence="2" key="1">
    <citation type="submission" date="2025-08" db="UniProtKB">
        <authorList>
            <consortium name="RefSeq"/>
        </authorList>
    </citation>
    <scope>IDENTIFICATION</scope>
</reference>
<organism evidence="1 2">
    <name type="scientific">Dinoponera quadriceps</name>
    <name type="common">South American ant</name>
    <dbReference type="NCBI Taxonomy" id="609295"/>
    <lineage>
        <taxon>Eukaryota</taxon>
        <taxon>Metazoa</taxon>
        <taxon>Ecdysozoa</taxon>
        <taxon>Arthropoda</taxon>
        <taxon>Hexapoda</taxon>
        <taxon>Insecta</taxon>
        <taxon>Pterygota</taxon>
        <taxon>Neoptera</taxon>
        <taxon>Endopterygota</taxon>
        <taxon>Hymenoptera</taxon>
        <taxon>Apocrita</taxon>
        <taxon>Aculeata</taxon>
        <taxon>Formicoidea</taxon>
        <taxon>Formicidae</taxon>
        <taxon>Ponerinae</taxon>
        <taxon>Ponerini</taxon>
        <taxon>Dinoponera</taxon>
    </lineage>
</organism>
<dbReference type="AlphaFoldDB" id="A0A6P3YCY2"/>
<dbReference type="GeneID" id="106752022"/>
<evidence type="ECO:0000313" key="2">
    <source>
        <dbReference type="RefSeq" id="XP_014488855.1"/>
    </source>
</evidence>
<gene>
    <name evidence="2" type="primary">LOC106752022</name>
</gene>
<dbReference type="PANTHER" id="PTHR45011:SF1">
    <property type="entry name" value="DAP3-BINDING CELL DEATH ENHANCER 1"/>
    <property type="match status" value="1"/>
</dbReference>
<dbReference type="SMART" id="SM00671">
    <property type="entry name" value="SEL1"/>
    <property type="match status" value="2"/>
</dbReference>
<dbReference type="Proteomes" id="UP000515204">
    <property type="component" value="Unplaced"/>
</dbReference>
<dbReference type="Pfam" id="PF08238">
    <property type="entry name" value="Sel1"/>
    <property type="match status" value="2"/>
</dbReference>
<dbReference type="Gene3D" id="1.25.40.10">
    <property type="entry name" value="Tetratricopeptide repeat domain"/>
    <property type="match status" value="1"/>
</dbReference>
<dbReference type="OrthoDB" id="2384430at2759"/>
<proteinExistence type="predicted"/>
<accession>A0A6P3YCY2</accession>
<protein>
    <submittedName>
        <fullName evidence="2">Uncharacterized protein LOC106752022 isoform X1</fullName>
    </submittedName>
</protein>
<sequence>MWKIVTRGIRETFERRACRTNVYSQSSQDNAKNEVKTNLTCQKKFLAPACFNWNKGFCGSAKSAGAEDKEHDYKWDTKHSWPEAIGWTSVLAAGWAVCQSLCLQKRIFDTDSNDRKRKLFDYTGVNLLLDQIKSLQLKLKIANVLPVTNCVSNGNNKNLQDSDSQWHAEKPFGPITMEEAFQEAANEFKNTHQIVIGEFELRYGIKALEEKRYKDAWTHFSKGAKLFSPASMFNLALCYELGIGTLADPEKAAKYYNDAAAYDHADALYNLGIYYAQGKGGLPIDISTARTYFTRAAKLGQVQAQRALELEKADIQWKKSNSTPTIPKILLNSTNLETNETNDILEKLINTMTNFIAESTRDASEYDEEMIQDSARVLIDLLILKEPNQATIVTAPDNCVPC</sequence>